<keyword evidence="8" id="KW-1003">Cell membrane</keyword>
<evidence type="ECO:0000256" key="15">
    <source>
        <dbReference type="SAM" id="MobiDB-lite"/>
    </source>
</evidence>
<evidence type="ECO:0000256" key="13">
    <source>
        <dbReference type="ARBA" id="ARBA00049055"/>
    </source>
</evidence>
<comment type="similarity">
    <text evidence="5 14">Belongs to the FAD-dependent glycerol-3-phosphate dehydrogenase family.</text>
</comment>
<dbReference type="EMBL" id="CP095005">
    <property type="protein sequence ID" value="UOO93887.1"/>
    <property type="molecule type" value="Genomic_DNA"/>
</dbReference>
<dbReference type="EMBL" id="BAAADN010000030">
    <property type="protein sequence ID" value="GAA0463341.1"/>
    <property type="molecule type" value="Genomic_DNA"/>
</dbReference>
<reference evidence="19" key="2">
    <citation type="submission" date="2022-04" db="EMBL/GenBank/DDBJ databases">
        <title>Sequencing and genomic assembly of Halococcus dombrowskii.</title>
        <authorList>
            <person name="Lim S.W."/>
            <person name="MacLea K.S."/>
        </authorList>
    </citation>
    <scope>NUCLEOTIDE SEQUENCE</scope>
    <source>
        <strain evidence="19">H4</strain>
    </source>
</reference>
<keyword evidence="20" id="KW-1185">Reference proteome</keyword>
<dbReference type="GO" id="GO:0010181">
    <property type="term" value="F:FMN binding"/>
    <property type="evidence" value="ECO:0007669"/>
    <property type="project" value="InterPro"/>
</dbReference>
<dbReference type="Proteomes" id="UP000830542">
    <property type="component" value="Chromosome"/>
</dbReference>
<evidence type="ECO:0000256" key="12">
    <source>
        <dbReference type="ARBA" id="ARBA00023136"/>
    </source>
</evidence>
<feature type="region of interest" description="Disordered" evidence="15">
    <location>
        <begin position="536"/>
        <end position="583"/>
    </location>
</feature>
<comment type="pathway">
    <text evidence="4">Polyol metabolism; glycerol degradation via glycerol kinase pathway; glycerone phosphate from sn-glycerol 3-phosphate (anaerobic route): step 1/1.</text>
</comment>
<comment type="catalytic activity">
    <reaction evidence="13 14">
        <text>a quinone + sn-glycerol 3-phosphate = dihydroxyacetone phosphate + a quinol</text>
        <dbReference type="Rhea" id="RHEA:18977"/>
        <dbReference type="ChEBI" id="CHEBI:24646"/>
        <dbReference type="ChEBI" id="CHEBI:57597"/>
        <dbReference type="ChEBI" id="CHEBI:57642"/>
        <dbReference type="ChEBI" id="CHEBI:132124"/>
        <dbReference type="EC" id="1.1.5.3"/>
    </reaction>
</comment>
<dbReference type="Gene3D" id="3.30.9.10">
    <property type="entry name" value="D-Amino Acid Oxidase, subunit A, domain 2"/>
    <property type="match status" value="1"/>
</dbReference>
<dbReference type="Pfam" id="PF01266">
    <property type="entry name" value="DAO"/>
    <property type="match status" value="1"/>
</dbReference>
<protein>
    <recommendedName>
        <fullName evidence="7 14">Glycerol-3-phosphate dehydrogenase</fullName>
        <ecNumber evidence="7 14">1.1.5.3</ecNumber>
    </recommendedName>
</protein>
<evidence type="ECO:0000256" key="11">
    <source>
        <dbReference type="ARBA" id="ARBA00023002"/>
    </source>
</evidence>
<comment type="cofactor">
    <cofactor evidence="1">
        <name>FMN</name>
        <dbReference type="ChEBI" id="CHEBI:58210"/>
    </cofactor>
</comment>
<name>A0AAX3AIP3_HALDO</name>
<dbReference type="InterPro" id="IPR036188">
    <property type="entry name" value="FAD/NAD-bd_sf"/>
</dbReference>
<dbReference type="GeneID" id="71761753"/>
<dbReference type="Proteomes" id="UP001500962">
    <property type="component" value="Unassembled WGS sequence"/>
</dbReference>
<dbReference type="PRINTS" id="PR01001">
    <property type="entry name" value="FADG3PDH"/>
</dbReference>
<evidence type="ECO:0000256" key="7">
    <source>
        <dbReference type="ARBA" id="ARBA00013029"/>
    </source>
</evidence>
<gene>
    <name evidence="19" type="primary">glpA</name>
    <name evidence="18" type="ORF">GCM10008985_20100</name>
    <name evidence="19" type="ORF">MUK72_07855</name>
</gene>
<dbReference type="GO" id="GO:0005886">
    <property type="term" value="C:plasma membrane"/>
    <property type="evidence" value="ECO:0007669"/>
    <property type="project" value="UniProtKB-SubCell"/>
</dbReference>
<dbReference type="CDD" id="cd19946">
    <property type="entry name" value="GlpA-like_Fer2_BFD-like"/>
    <property type="match status" value="1"/>
</dbReference>
<evidence type="ECO:0000259" key="17">
    <source>
        <dbReference type="Pfam" id="PF04324"/>
    </source>
</evidence>
<dbReference type="GO" id="GO:0050660">
    <property type="term" value="F:flavin adenine dinucleotide binding"/>
    <property type="evidence" value="ECO:0007669"/>
    <property type="project" value="InterPro"/>
</dbReference>
<feature type="domain" description="FAD dependent oxidoreductase" evidence="16">
    <location>
        <begin position="7"/>
        <end position="364"/>
    </location>
</feature>
<sequence length="583" mass="63570">MATETEALVIGGGSTGCGIARDLALRGVDTTLVERGNLTHGTTGRMHGLLHSGGRYAVSDQESAAECIAESRVLREIASHCVEMTGGLFVQLPADDDEYFEEKLAGCRDCDIPAEVISGEEAREIEPYLTHDVERAIRVPDGAIDPFRLCVANAADAEEHGARIETHTEVTDVLVEDDQVTGVEVRHESGPGKRSHHEPGTTERIEADHVVNATGAWAGELGAMAGVEVEVRPSKGVMTVMNTRQVDTVVNRCRPKGDADIIVPHETACILGTTDVEVEDPDDYPEEQWEVDMMIDTLSELVPILSEARTIRSFWGVRPLYEPPDTGTTDPTDITRQFFLLDHDERDSLEGMTSIVGGKLTTYRLMAEQITDHVCEKLGVEGSCRTAEQPLPGSEDFSVLRDYMEEFGLRSPVGRRSAERLGSKADEVLKTDDPNPVVCTCEAVTRAELDHAIADAGTDLNATRIRTRASMGNCQGGFCAHRIAALLHPEYDEATTRTALNELYEERWKGQRHALWGEQLSQAMLNHALHATTMNRDRDPAASDDGIEYDRFDAGPPMPEAAADGGRAGAREGIDDGEDDRGD</sequence>
<keyword evidence="9 14" id="KW-0285">Flavoprotein</keyword>
<dbReference type="NCBIfam" id="TIGR03377">
    <property type="entry name" value="glycerol3P_GlpA"/>
    <property type="match status" value="1"/>
</dbReference>
<evidence type="ECO:0000256" key="2">
    <source>
        <dbReference type="ARBA" id="ARBA00001974"/>
    </source>
</evidence>
<evidence type="ECO:0000256" key="14">
    <source>
        <dbReference type="RuleBase" id="RU361217"/>
    </source>
</evidence>
<dbReference type="Gene3D" id="3.50.50.60">
    <property type="entry name" value="FAD/NAD(P)-binding domain"/>
    <property type="match status" value="2"/>
</dbReference>
<evidence type="ECO:0000313" key="19">
    <source>
        <dbReference type="EMBL" id="UOO93887.1"/>
    </source>
</evidence>
<evidence type="ECO:0000256" key="6">
    <source>
        <dbReference type="ARBA" id="ARBA00011331"/>
    </source>
</evidence>
<keyword evidence="11 14" id="KW-0560">Oxidoreductase</keyword>
<dbReference type="InterPro" id="IPR041854">
    <property type="entry name" value="BFD-like_2Fe2S-bd_dom_sf"/>
</dbReference>
<evidence type="ECO:0000256" key="4">
    <source>
        <dbReference type="ARBA" id="ARBA00005157"/>
    </source>
</evidence>
<dbReference type="PANTHER" id="PTHR11985">
    <property type="entry name" value="GLYCEROL-3-PHOSPHATE DEHYDROGENASE"/>
    <property type="match status" value="1"/>
</dbReference>
<dbReference type="GO" id="GO:0009331">
    <property type="term" value="C:glycerol-3-phosphate dehydrogenase (FAD) complex"/>
    <property type="evidence" value="ECO:0007669"/>
    <property type="project" value="UniProtKB-UniRule"/>
</dbReference>
<dbReference type="PANTHER" id="PTHR11985:SF15">
    <property type="entry name" value="GLYCEROL-3-PHOSPHATE DEHYDROGENASE, MITOCHONDRIAL"/>
    <property type="match status" value="1"/>
</dbReference>
<reference evidence="18" key="1">
    <citation type="journal article" date="2014" name="Int. J. Syst. Evol. Microbiol.">
        <title>Complete genome sequence of Corynebacterium casei LMG S-19264T (=DSM 44701T), isolated from a smear-ripened cheese.</title>
        <authorList>
            <consortium name="US DOE Joint Genome Institute (JGI-PGF)"/>
            <person name="Walter F."/>
            <person name="Albersmeier A."/>
            <person name="Kalinowski J."/>
            <person name="Ruckert C."/>
        </authorList>
    </citation>
    <scope>NUCLEOTIDE SEQUENCE</scope>
    <source>
        <strain evidence="18">JCM 12289</strain>
    </source>
</reference>
<dbReference type="AlphaFoldDB" id="A0AAX3AIP3"/>
<evidence type="ECO:0000256" key="8">
    <source>
        <dbReference type="ARBA" id="ARBA00022475"/>
    </source>
</evidence>
<dbReference type="GO" id="GO:0004368">
    <property type="term" value="F:glycerol-3-phosphate dehydrogenase (quinone) activity"/>
    <property type="evidence" value="ECO:0007669"/>
    <property type="project" value="UniProtKB-EC"/>
</dbReference>
<dbReference type="GO" id="GO:0006072">
    <property type="term" value="P:glycerol-3-phosphate metabolic process"/>
    <property type="evidence" value="ECO:0007669"/>
    <property type="project" value="UniProtKB-UniRule"/>
</dbReference>
<comment type="subunit">
    <text evidence="6">Composed of a catalytic GlpA/B dimer and of membrane bound GlpC.</text>
</comment>
<comment type="cofactor">
    <cofactor evidence="2 14">
        <name>FAD</name>
        <dbReference type="ChEBI" id="CHEBI:57692"/>
    </cofactor>
</comment>
<dbReference type="KEGG" id="hdo:MUK72_07855"/>
<dbReference type="InterPro" id="IPR000447">
    <property type="entry name" value="G3P_DH_FAD-dep"/>
</dbReference>
<reference evidence="18" key="3">
    <citation type="submission" date="2023-12" db="EMBL/GenBank/DDBJ databases">
        <authorList>
            <person name="Sun Q."/>
            <person name="Inoue M."/>
        </authorList>
    </citation>
    <scope>NUCLEOTIDE SEQUENCE</scope>
    <source>
        <strain evidence="18">JCM 12289</strain>
    </source>
</reference>
<evidence type="ECO:0000256" key="1">
    <source>
        <dbReference type="ARBA" id="ARBA00001917"/>
    </source>
</evidence>
<accession>A0AAX3AIP3</accession>
<evidence type="ECO:0000256" key="5">
    <source>
        <dbReference type="ARBA" id="ARBA00007330"/>
    </source>
</evidence>
<proteinExistence type="inferred from homology"/>
<dbReference type="SUPFAM" id="SSF51905">
    <property type="entry name" value="FAD/NAD(P)-binding domain"/>
    <property type="match status" value="1"/>
</dbReference>
<dbReference type="EC" id="1.1.5.3" evidence="7 14"/>
<keyword evidence="12" id="KW-0472">Membrane</keyword>
<dbReference type="PROSITE" id="PS00977">
    <property type="entry name" value="FAD_G3PDH_1"/>
    <property type="match status" value="1"/>
</dbReference>
<dbReference type="InterPro" id="IPR017752">
    <property type="entry name" value="G3P_DH_GlpA_su"/>
</dbReference>
<evidence type="ECO:0000256" key="10">
    <source>
        <dbReference type="ARBA" id="ARBA00022827"/>
    </source>
</evidence>
<dbReference type="GO" id="GO:0046174">
    <property type="term" value="P:polyol catabolic process"/>
    <property type="evidence" value="ECO:0007669"/>
    <property type="project" value="InterPro"/>
</dbReference>
<dbReference type="Pfam" id="PF04324">
    <property type="entry name" value="Fer2_BFD"/>
    <property type="match status" value="1"/>
</dbReference>
<comment type="subcellular location">
    <subcellularLocation>
        <location evidence="3">Cell membrane</location>
        <topology evidence="3">Peripheral membrane protein</topology>
    </subcellularLocation>
</comment>
<dbReference type="NCBIfam" id="NF008313">
    <property type="entry name" value="PRK11101.1"/>
    <property type="match status" value="1"/>
</dbReference>
<evidence type="ECO:0000313" key="18">
    <source>
        <dbReference type="EMBL" id="GAA0463341.1"/>
    </source>
</evidence>
<dbReference type="RefSeq" id="WP_244698435.1">
    <property type="nucleotide sequence ID" value="NZ_BAAADN010000030.1"/>
</dbReference>
<dbReference type="Gene3D" id="1.10.10.1100">
    <property type="entry name" value="BFD-like [2Fe-2S]-binding domain"/>
    <property type="match status" value="1"/>
</dbReference>
<dbReference type="PROSITE" id="PS00978">
    <property type="entry name" value="FAD_G3PDH_2"/>
    <property type="match status" value="1"/>
</dbReference>
<evidence type="ECO:0000259" key="16">
    <source>
        <dbReference type="Pfam" id="PF01266"/>
    </source>
</evidence>
<feature type="domain" description="BFD-like [2Fe-2S]-binding" evidence="17">
    <location>
        <begin position="437"/>
        <end position="487"/>
    </location>
</feature>
<organism evidence="19 20">
    <name type="scientific">Halococcus dombrowskii</name>
    <dbReference type="NCBI Taxonomy" id="179637"/>
    <lineage>
        <taxon>Archaea</taxon>
        <taxon>Methanobacteriati</taxon>
        <taxon>Methanobacteriota</taxon>
        <taxon>Stenosarchaea group</taxon>
        <taxon>Halobacteria</taxon>
        <taxon>Halobacteriales</taxon>
        <taxon>Halococcaceae</taxon>
        <taxon>Halococcus</taxon>
    </lineage>
</organism>
<dbReference type="InterPro" id="IPR006076">
    <property type="entry name" value="FAD-dep_OxRdtase"/>
</dbReference>
<dbReference type="InterPro" id="IPR007419">
    <property type="entry name" value="BFD-like_2Fe2S-bd_dom"/>
</dbReference>
<keyword evidence="10" id="KW-0274">FAD</keyword>
<evidence type="ECO:0000256" key="3">
    <source>
        <dbReference type="ARBA" id="ARBA00004202"/>
    </source>
</evidence>
<evidence type="ECO:0000256" key="9">
    <source>
        <dbReference type="ARBA" id="ARBA00022630"/>
    </source>
</evidence>
<evidence type="ECO:0000313" key="20">
    <source>
        <dbReference type="Proteomes" id="UP000830542"/>
    </source>
</evidence>